<comment type="caution">
    <text evidence="4">The sequence shown here is derived from an EMBL/GenBank/DDBJ whole genome shotgun (WGS) entry which is preliminary data.</text>
</comment>
<comment type="similarity">
    <text evidence="1">Belongs to the class-A beta-lactamase family.</text>
</comment>
<evidence type="ECO:0000256" key="2">
    <source>
        <dbReference type="ARBA" id="ARBA00022801"/>
    </source>
</evidence>
<keyword evidence="5" id="KW-1185">Reference proteome</keyword>
<reference evidence="4 5" key="1">
    <citation type="submission" date="2024-03" db="EMBL/GenBank/DDBJ databases">
        <title>A high-quality draft genome sequence of Diaporthe vaccinii, a causative agent of upright dieback and viscid rot disease in cranberry plants.</title>
        <authorList>
            <person name="Sarrasin M."/>
            <person name="Lang B.F."/>
            <person name="Burger G."/>
        </authorList>
    </citation>
    <scope>NUCLEOTIDE SEQUENCE [LARGE SCALE GENOMIC DNA]</scope>
    <source>
        <strain evidence="4 5">IS7</strain>
    </source>
</reference>
<evidence type="ECO:0000256" key="1">
    <source>
        <dbReference type="ARBA" id="ARBA00009009"/>
    </source>
</evidence>
<evidence type="ECO:0000313" key="5">
    <source>
        <dbReference type="Proteomes" id="UP001600888"/>
    </source>
</evidence>
<accession>A0ABR4EAC0</accession>
<dbReference type="Proteomes" id="UP001600888">
    <property type="component" value="Unassembled WGS sequence"/>
</dbReference>
<dbReference type="SUPFAM" id="SSF56601">
    <property type="entry name" value="beta-lactamase/transpeptidase-like"/>
    <property type="match status" value="1"/>
</dbReference>
<feature type="domain" description="Beta-lactamase-related" evidence="3">
    <location>
        <begin position="23"/>
        <end position="293"/>
    </location>
</feature>
<dbReference type="PANTHER" id="PTHR43283">
    <property type="entry name" value="BETA-LACTAMASE-RELATED"/>
    <property type="match status" value="1"/>
</dbReference>
<organism evidence="4 5">
    <name type="scientific">Diaporthe vaccinii</name>
    <dbReference type="NCBI Taxonomy" id="105482"/>
    <lineage>
        <taxon>Eukaryota</taxon>
        <taxon>Fungi</taxon>
        <taxon>Dikarya</taxon>
        <taxon>Ascomycota</taxon>
        <taxon>Pezizomycotina</taxon>
        <taxon>Sordariomycetes</taxon>
        <taxon>Sordariomycetidae</taxon>
        <taxon>Diaporthales</taxon>
        <taxon>Diaporthaceae</taxon>
        <taxon>Diaporthe</taxon>
        <taxon>Diaporthe eres species complex</taxon>
    </lineage>
</organism>
<dbReference type="PANTHER" id="PTHR43283:SF17">
    <property type="entry name" value="(LOVD), PUTATIVE (AFU_ORTHOLOGUE AFUA_5G00920)-RELATED"/>
    <property type="match status" value="1"/>
</dbReference>
<gene>
    <name evidence="4" type="ORF">FJTKL_13452</name>
</gene>
<dbReference type="EMBL" id="JBAWTH010000076">
    <property type="protein sequence ID" value="KAL2279381.1"/>
    <property type="molecule type" value="Genomic_DNA"/>
</dbReference>
<evidence type="ECO:0000313" key="4">
    <source>
        <dbReference type="EMBL" id="KAL2279381.1"/>
    </source>
</evidence>
<proteinExistence type="inferred from homology"/>
<protein>
    <recommendedName>
        <fullName evidence="3">Beta-lactamase-related domain-containing protein</fullName>
    </recommendedName>
</protein>
<sequence>MTERTSKSYQNAVSSKLLPGVTAIAGRKNGHILYQESFGRASLKEGRDDPFTSSTICAMASTTKLMTSVAVLQCVEQGKLDLDADARPLLPEMGRYGVITGFDDEKNEATFETDSTPISLRMLLSNTSGHEYDWLNPLLGSWRASRNEIPWSGPLLTDKCAIPLVFAPGTGWAYGAGCDWAGRLVEIASGLTLEDFMHKHIWTPLGVEKEFSFWPKTKADMKIRMADISTINDAGEPPAEHVPDFDILFGGTECLGGGGGFGSAKGYYTFLSALFRRGNRLLTADSYTELFRPQLDSKAEEAFNKYLVLSPAHEQFIGMGIPKTIRKSWSFAGMVALSGQQGRFKPGATFWGGL</sequence>
<dbReference type="Pfam" id="PF00144">
    <property type="entry name" value="Beta-lactamase"/>
    <property type="match status" value="1"/>
</dbReference>
<evidence type="ECO:0000259" key="3">
    <source>
        <dbReference type="Pfam" id="PF00144"/>
    </source>
</evidence>
<dbReference type="InterPro" id="IPR050789">
    <property type="entry name" value="Diverse_Enzym_Activities"/>
</dbReference>
<dbReference type="Gene3D" id="3.40.710.10">
    <property type="entry name" value="DD-peptidase/beta-lactamase superfamily"/>
    <property type="match status" value="1"/>
</dbReference>
<keyword evidence="2" id="KW-0378">Hydrolase</keyword>
<dbReference type="InterPro" id="IPR012338">
    <property type="entry name" value="Beta-lactam/transpept-like"/>
</dbReference>
<name>A0ABR4EAC0_9PEZI</name>
<dbReference type="InterPro" id="IPR001466">
    <property type="entry name" value="Beta-lactam-related"/>
</dbReference>